<dbReference type="SUPFAM" id="SSF81383">
    <property type="entry name" value="F-box domain"/>
    <property type="match status" value="1"/>
</dbReference>
<protein>
    <recommendedName>
        <fullName evidence="4">F-box domain-containing protein</fullName>
    </recommendedName>
</protein>
<evidence type="ECO:0000313" key="3">
    <source>
        <dbReference type="Proteomes" id="UP001231189"/>
    </source>
</evidence>
<dbReference type="Proteomes" id="UP001231189">
    <property type="component" value="Unassembled WGS sequence"/>
</dbReference>
<evidence type="ECO:0000256" key="1">
    <source>
        <dbReference type="SAM" id="MobiDB-lite"/>
    </source>
</evidence>
<accession>A0AAD8W679</accession>
<dbReference type="EMBL" id="JAUUTY010000004">
    <property type="protein sequence ID" value="KAK1642317.1"/>
    <property type="molecule type" value="Genomic_DNA"/>
</dbReference>
<comment type="caution">
    <text evidence="2">The sequence shown here is derived from an EMBL/GenBank/DDBJ whole genome shotgun (WGS) entry which is preliminary data.</text>
</comment>
<sequence>MAGGGDRLSELSDDLLRHIHHFAPVRKAASTAALSRRWRTLLWLRVNHLEDITVYNKARRIPPSGAPRGSRSALDERQDRGGDYREPSPLLPRAQCHPNQPHR</sequence>
<proteinExistence type="predicted"/>
<organism evidence="2 3">
    <name type="scientific">Lolium multiflorum</name>
    <name type="common">Italian ryegrass</name>
    <name type="synonym">Lolium perenne subsp. multiflorum</name>
    <dbReference type="NCBI Taxonomy" id="4521"/>
    <lineage>
        <taxon>Eukaryota</taxon>
        <taxon>Viridiplantae</taxon>
        <taxon>Streptophyta</taxon>
        <taxon>Embryophyta</taxon>
        <taxon>Tracheophyta</taxon>
        <taxon>Spermatophyta</taxon>
        <taxon>Magnoliopsida</taxon>
        <taxon>Liliopsida</taxon>
        <taxon>Poales</taxon>
        <taxon>Poaceae</taxon>
        <taxon>BOP clade</taxon>
        <taxon>Pooideae</taxon>
        <taxon>Poodae</taxon>
        <taxon>Poeae</taxon>
        <taxon>Poeae Chloroplast Group 2 (Poeae type)</taxon>
        <taxon>Loliodinae</taxon>
        <taxon>Loliinae</taxon>
        <taxon>Lolium</taxon>
    </lineage>
</organism>
<gene>
    <name evidence="2" type="ORF">QYE76_060122</name>
</gene>
<feature type="region of interest" description="Disordered" evidence="1">
    <location>
        <begin position="57"/>
        <end position="103"/>
    </location>
</feature>
<evidence type="ECO:0008006" key="4">
    <source>
        <dbReference type="Google" id="ProtNLM"/>
    </source>
</evidence>
<evidence type="ECO:0000313" key="2">
    <source>
        <dbReference type="EMBL" id="KAK1642317.1"/>
    </source>
</evidence>
<keyword evidence="3" id="KW-1185">Reference proteome</keyword>
<dbReference type="InterPro" id="IPR036047">
    <property type="entry name" value="F-box-like_dom_sf"/>
</dbReference>
<name>A0AAD8W679_LOLMU</name>
<dbReference type="AlphaFoldDB" id="A0AAD8W679"/>
<reference evidence="2" key="1">
    <citation type="submission" date="2023-07" db="EMBL/GenBank/DDBJ databases">
        <title>A chromosome-level genome assembly of Lolium multiflorum.</title>
        <authorList>
            <person name="Chen Y."/>
            <person name="Copetti D."/>
            <person name="Kolliker R."/>
            <person name="Studer B."/>
        </authorList>
    </citation>
    <scope>NUCLEOTIDE SEQUENCE</scope>
    <source>
        <strain evidence="2">02402/16</strain>
        <tissue evidence="2">Leaf</tissue>
    </source>
</reference>
<feature type="compositionally biased region" description="Basic and acidic residues" evidence="1">
    <location>
        <begin position="73"/>
        <end position="86"/>
    </location>
</feature>